<feature type="compositionally biased region" description="Basic residues" evidence="1">
    <location>
        <begin position="222"/>
        <end position="238"/>
    </location>
</feature>
<feature type="compositionally biased region" description="Basic residues" evidence="1">
    <location>
        <begin position="180"/>
        <end position="203"/>
    </location>
</feature>
<name>A0A6J4VIG1_9BACT</name>
<gene>
    <name evidence="2" type="ORF">AVDCRST_MAG59-4564</name>
</gene>
<dbReference type="AlphaFoldDB" id="A0A6J4VIG1"/>
<proteinExistence type="predicted"/>
<feature type="non-terminal residue" evidence="2">
    <location>
        <position position="238"/>
    </location>
</feature>
<reference evidence="2" key="1">
    <citation type="submission" date="2020-02" db="EMBL/GenBank/DDBJ databases">
        <authorList>
            <person name="Meier V. D."/>
        </authorList>
    </citation>
    <scope>NUCLEOTIDE SEQUENCE</scope>
    <source>
        <strain evidence="2">AVDCRST_MAG59</strain>
    </source>
</reference>
<protein>
    <submittedName>
        <fullName evidence="2">Competence protein F homolog, phosphoribosyltransferase domain protein YhgH required for utilization of DNA as sole source of carbon and energy</fullName>
    </submittedName>
</protein>
<accession>A0A6J4VIG1</accession>
<evidence type="ECO:0000256" key="1">
    <source>
        <dbReference type="SAM" id="MobiDB-lite"/>
    </source>
</evidence>
<dbReference type="GO" id="GO:0016757">
    <property type="term" value="F:glycosyltransferase activity"/>
    <property type="evidence" value="ECO:0007669"/>
    <property type="project" value="UniProtKB-KW"/>
</dbReference>
<feature type="region of interest" description="Disordered" evidence="1">
    <location>
        <begin position="116"/>
        <end position="238"/>
    </location>
</feature>
<organism evidence="2">
    <name type="scientific">uncultured Thermomicrobiales bacterium</name>
    <dbReference type="NCBI Taxonomy" id="1645740"/>
    <lineage>
        <taxon>Bacteria</taxon>
        <taxon>Pseudomonadati</taxon>
        <taxon>Thermomicrobiota</taxon>
        <taxon>Thermomicrobia</taxon>
        <taxon>Thermomicrobiales</taxon>
        <taxon>environmental samples</taxon>
    </lineage>
</organism>
<keyword evidence="2" id="KW-0328">Glycosyltransferase</keyword>
<feature type="compositionally biased region" description="Basic and acidic residues" evidence="1">
    <location>
        <begin position="116"/>
        <end position="126"/>
    </location>
</feature>
<evidence type="ECO:0000313" key="2">
    <source>
        <dbReference type="EMBL" id="CAA9579498.1"/>
    </source>
</evidence>
<sequence length="238" mass="26260">GFAPVSRPNLGGSIGQFAGRCRLPEALCRVRGAGRMGLSDLPERFAGVRSALVPPLRYPDALRPLPVCRDPRALGVDPRRRTLYGLATLGHHRPQVRRRAGSRRALGRTAWHDARRSWTGECDRGRPAPSAARTGARVQPVAPCRAVRGTEARPPRPAATPPHEGDGAPSWARCGWPAGQRRRRVRGRRGRRARAPGRPRCVGRRRDDHGRHVGSVRDGAGRNRRWPSRRGRPRLGLV</sequence>
<keyword evidence="2" id="KW-0808">Transferase</keyword>
<dbReference type="EMBL" id="CADCWF010000333">
    <property type="protein sequence ID" value="CAA9579498.1"/>
    <property type="molecule type" value="Genomic_DNA"/>
</dbReference>
<feature type="non-terminal residue" evidence="2">
    <location>
        <position position="1"/>
    </location>
</feature>